<reference evidence="2 3" key="1">
    <citation type="submission" date="2022-06" db="EMBL/GenBank/DDBJ databases">
        <title>Haloarcula sp. a new haloarchaeum isolate from saline soil.</title>
        <authorList>
            <person name="Strakova D."/>
            <person name="Galisteo C."/>
            <person name="Sanchez-Porro C."/>
            <person name="Ventosa A."/>
        </authorList>
    </citation>
    <scope>NUCLEOTIDE SEQUENCE [LARGE SCALE GENOMIC DNA]</scope>
    <source>
        <strain evidence="2 3">S1CR25-12</strain>
    </source>
</reference>
<feature type="transmembrane region" description="Helical" evidence="1">
    <location>
        <begin position="12"/>
        <end position="29"/>
    </location>
</feature>
<evidence type="ECO:0000256" key="1">
    <source>
        <dbReference type="SAM" id="Phobius"/>
    </source>
</evidence>
<name>A0ABU2FGS8_9EURY</name>
<keyword evidence="1" id="KW-1133">Transmembrane helix</keyword>
<accession>A0ABU2FGS8</accession>
<dbReference type="RefSeq" id="WP_310921317.1">
    <property type="nucleotide sequence ID" value="NZ_JAMQON010000006.1"/>
</dbReference>
<keyword evidence="1" id="KW-0812">Transmembrane</keyword>
<proteinExistence type="predicted"/>
<sequence>MDQAVARALKLVVLLAIAAVLVTAGLWVYLAVGLIIGLAGPVLATLCLLYVVNDVYEVLTAA</sequence>
<evidence type="ECO:0000313" key="3">
    <source>
        <dbReference type="Proteomes" id="UP001259659"/>
    </source>
</evidence>
<evidence type="ECO:0008006" key="4">
    <source>
        <dbReference type="Google" id="ProtNLM"/>
    </source>
</evidence>
<comment type="caution">
    <text evidence="2">The sequence shown here is derived from an EMBL/GenBank/DDBJ whole genome shotgun (WGS) entry which is preliminary data.</text>
</comment>
<organism evidence="2 3">
    <name type="scientific">Haloarcula saliterrae</name>
    <dbReference type="NCBI Taxonomy" id="2950534"/>
    <lineage>
        <taxon>Archaea</taxon>
        <taxon>Methanobacteriati</taxon>
        <taxon>Methanobacteriota</taxon>
        <taxon>Stenosarchaea group</taxon>
        <taxon>Halobacteria</taxon>
        <taxon>Halobacteriales</taxon>
        <taxon>Haloarculaceae</taxon>
        <taxon>Haloarcula</taxon>
    </lineage>
</organism>
<keyword evidence="1" id="KW-0472">Membrane</keyword>
<gene>
    <name evidence="2" type="ORF">NDI56_18845</name>
</gene>
<evidence type="ECO:0000313" key="2">
    <source>
        <dbReference type="EMBL" id="MDS0261464.1"/>
    </source>
</evidence>
<dbReference type="EMBL" id="JAMQON010000006">
    <property type="protein sequence ID" value="MDS0261464.1"/>
    <property type="molecule type" value="Genomic_DNA"/>
</dbReference>
<keyword evidence="3" id="KW-1185">Reference proteome</keyword>
<feature type="transmembrane region" description="Helical" evidence="1">
    <location>
        <begin position="35"/>
        <end position="52"/>
    </location>
</feature>
<dbReference type="Proteomes" id="UP001259659">
    <property type="component" value="Unassembled WGS sequence"/>
</dbReference>
<protein>
    <recommendedName>
        <fullName evidence="4">AI-2E family transporter</fullName>
    </recommendedName>
</protein>